<dbReference type="EMBL" id="ADBL01001551">
    <property type="status" value="NOT_ANNOTATED_CDS"/>
    <property type="molecule type" value="Genomic_DNA"/>
</dbReference>
<dbReference type="eggNOG" id="ENOG502R1EF">
    <property type="taxonomic scope" value="Eukaryota"/>
</dbReference>
<feature type="compositionally biased region" description="Basic and acidic residues" evidence="1">
    <location>
        <begin position="32"/>
        <end position="42"/>
    </location>
</feature>
<gene>
    <name evidence="2" type="ORF">MAPG_06398</name>
</gene>
<name>A0A0C4E1X4_MAGP6</name>
<dbReference type="EnsemblFungi" id="MAPG_06398T0">
    <property type="protein sequence ID" value="MAPG_06398T0"/>
    <property type="gene ID" value="MAPG_06398"/>
</dbReference>
<accession>A0A0C4E1X4</accession>
<dbReference type="OrthoDB" id="10422208at2759"/>
<sequence>MSAVRQYQTSTLSQAAPEGALGRPANYMCPDGEDKNDSQGRDVIGKIQADRYKTMNTCC</sequence>
<evidence type="ECO:0000256" key="1">
    <source>
        <dbReference type="SAM" id="MobiDB-lite"/>
    </source>
</evidence>
<dbReference type="AlphaFoldDB" id="A0A0C4E1X4"/>
<dbReference type="VEuPathDB" id="FungiDB:MAPG_06398"/>
<feature type="compositionally biased region" description="Polar residues" evidence="1">
    <location>
        <begin position="1"/>
        <end position="14"/>
    </location>
</feature>
<protein>
    <submittedName>
        <fullName evidence="2 3">Uncharacterized protein</fullName>
    </submittedName>
</protein>
<reference evidence="3" key="5">
    <citation type="submission" date="2015-06" db="UniProtKB">
        <authorList>
            <consortium name="EnsemblFungi"/>
        </authorList>
    </citation>
    <scope>IDENTIFICATION</scope>
    <source>
        <strain evidence="3">ATCC 64411</strain>
    </source>
</reference>
<organism evidence="3 4">
    <name type="scientific">Magnaporthiopsis poae (strain ATCC 64411 / 73-15)</name>
    <name type="common">Kentucky bluegrass fungus</name>
    <name type="synonym">Magnaporthe poae</name>
    <dbReference type="NCBI Taxonomy" id="644358"/>
    <lineage>
        <taxon>Eukaryota</taxon>
        <taxon>Fungi</taxon>
        <taxon>Dikarya</taxon>
        <taxon>Ascomycota</taxon>
        <taxon>Pezizomycotina</taxon>
        <taxon>Sordariomycetes</taxon>
        <taxon>Sordariomycetidae</taxon>
        <taxon>Magnaporthales</taxon>
        <taxon>Magnaporthaceae</taxon>
        <taxon>Magnaporthiopsis</taxon>
    </lineage>
</organism>
<dbReference type="Proteomes" id="UP000011715">
    <property type="component" value="Unassembled WGS sequence"/>
</dbReference>
<dbReference type="EMBL" id="GL876970">
    <property type="protein sequence ID" value="KLU87398.1"/>
    <property type="molecule type" value="Genomic_DNA"/>
</dbReference>
<feature type="region of interest" description="Disordered" evidence="1">
    <location>
        <begin position="1"/>
        <end position="42"/>
    </location>
</feature>
<reference evidence="3" key="4">
    <citation type="journal article" date="2015" name="G3 (Bethesda)">
        <title>Genome sequences of three phytopathogenic species of the Magnaporthaceae family of fungi.</title>
        <authorList>
            <person name="Okagaki L.H."/>
            <person name="Nunes C.C."/>
            <person name="Sailsbery J."/>
            <person name="Clay B."/>
            <person name="Brown D."/>
            <person name="John T."/>
            <person name="Oh Y."/>
            <person name="Young N."/>
            <person name="Fitzgerald M."/>
            <person name="Haas B.J."/>
            <person name="Zeng Q."/>
            <person name="Young S."/>
            <person name="Adiconis X."/>
            <person name="Fan L."/>
            <person name="Levin J.Z."/>
            <person name="Mitchell T.K."/>
            <person name="Okubara P.A."/>
            <person name="Farman M.L."/>
            <person name="Kohn L.M."/>
            <person name="Birren B."/>
            <person name="Ma L.-J."/>
            <person name="Dean R.A."/>
        </authorList>
    </citation>
    <scope>NUCLEOTIDE SEQUENCE</scope>
    <source>
        <strain evidence="3">ATCC 64411 / 73-15</strain>
    </source>
</reference>
<reference evidence="4" key="2">
    <citation type="submission" date="2010-05" db="EMBL/GenBank/DDBJ databases">
        <title>The genome sequence of Magnaporthe poae strain ATCC 64411.</title>
        <authorList>
            <person name="Ma L.-J."/>
            <person name="Dead R."/>
            <person name="Young S."/>
            <person name="Zeng Q."/>
            <person name="Koehrsen M."/>
            <person name="Alvarado L."/>
            <person name="Berlin A."/>
            <person name="Chapman S.B."/>
            <person name="Chen Z."/>
            <person name="Freedman E."/>
            <person name="Gellesch M."/>
            <person name="Goldberg J."/>
            <person name="Griggs A."/>
            <person name="Gujja S."/>
            <person name="Heilman E.R."/>
            <person name="Heiman D."/>
            <person name="Hepburn T."/>
            <person name="Howarth C."/>
            <person name="Jen D."/>
            <person name="Larson L."/>
            <person name="Mehta T."/>
            <person name="Neiman D."/>
            <person name="Pearson M."/>
            <person name="Roberts A."/>
            <person name="Saif S."/>
            <person name="Shea T."/>
            <person name="Shenoy N."/>
            <person name="Sisk P."/>
            <person name="Stolte C."/>
            <person name="Sykes S."/>
            <person name="Walk T."/>
            <person name="White J."/>
            <person name="Yandava C."/>
            <person name="Haas B."/>
            <person name="Nusbaum C."/>
            <person name="Birren B."/>
        </authorList>
    </citation>
    <scope>NUCLEOTIDE SEQUENCE [LARGE SCALE GENOMIC DNA]</scope>
    <source>
        <strain evidence="4">ATCC 64411 / 73-15</strain>
    </source>
</reference>
<proteinExistence type="predicted"/>
<reference evidence="2" key="1">
    <citation type="submission" date="2010-05" db="EMBL/GenBank/DDBJ databases">
        <title>The Genome Sequence of Magnaporthe poae strain ATCC 64411.</title>
        <authorList>
            <consortium name="The Broad Institute Genome Sequencing Platform"/>
            <consortium name="Broad Institute Genome Sequencing Center for Infectious Disease"/>
            <person name="Ma L.-J."/>
            <person name="Dead R."/>
            <person name="Young S."/>
            <person name="Zeng Q."/>
            <person name="Koehrsen M."/>
            <person name="Alvarado L."/>
            <person name="Berlin A."/>
            <person name="Chapman S.B."/>
            <person name="Chen Z."/>
            <person name="Freedman E."/>
            <person name="Gellesch M."/>
            <person name="Goldberg J."/>
            <person name="Griggs A."/>
            <person name="Gujja S."/>
            <person name="Heilman E.R."/>
            <person name="Heiman D."/>
            <person name="Hepburn T."/>
            <person name="Howarth C."/>
            <person name="Jen D."/>
            <person name="Larson L."/>
            <person name="Mehta T."/>
            <person name="Neiman D."/>
            <person name="Pearson M."/>
            <person name="Roberts A."/>
            <person name="Saif S."/>
            <person name="Shea T."/>
            <person name="Shenoy N."/>
            <person name="Sisk P."/>
            <person name="Stolte C."/>
            <person name="Sykes S."/>
            <person name="Walk T."/>
            <person name="White J."/>
            <person name="Yandava C."/>
            <person name="Haas B."/>
            <person name="Nusbaum C."/>
            <person name="Birren B."/>
        </authorList>
    </citation>
    <scope>NUCLEOTIDE SEQUENCE</scope>
    <source>
        <strain evidence="2">ATCC 64411</strain>
    </source>
</reference>
<evidence type="ECO:0000313" key="3">
    <source>
        <dbReference type="EnsemblFungi" id="MAPG_06398T0"/>
    </source>
</evidence>
<keyword evidence="4" id="KW-1185">Reference proteome</keyword>
<reference evidence="2" key="3">
    <citation type="submission" date="2011-03" db="EMBL/GenBank/DDBJ databases">
        <title>Annotation of Magnaporthe poae ATCC 64411.</title>
        <authorList>
            <person name="Ma L.-J."/>
            <person name="Dead R."/>
            <person name="Young S.K."/>
            <person name="Zeng Q."/>
            <person name="Gargeya S."/>
            <person name="Fitzgerald M."/>
            <person name="Haas B."/>
            <person name="Abouelleil A."/>
            <person name="Alvarado L."/>
            <person name="Arachchi H.M."/>
            <person name="Berlin A."/>
            <person name="Brown A."/>
            <person name="Chapman S.B."/>
            <person name="Chen Z."/>
            <person name="Dunbar C."/>
            <person name="Freedman E."/>
            <person name="Gearin G."/>
            <person name="Gellesch M."/>
            <person name="Goldberg J."/>
            <person name="Griggs A."/>
            <person name="Gujja S."/>
            <person name="Heiman D."/>
            <person name="Howarth C."/>
            <person name="Larson L."/>
            <person name="Lui A."/>
            <person name="MacDonald P.J.P."/>
            <person name="Mehta T."/>
            <person name="Montmayeur A."/>
            <person name="Murphy C."/>
            <person name="Neiman D."/>
            <person name="Pearson M."/>
            <person name="Priest M."/>
            <person name="Roberts A."/>
            <person name="Saif S."/>
            <person name="Shea T."/>
            <person name="Shenoy N."/>
            <person name="Sisk P."/>
            <person name="Stolte C."/>
            <person name="Sykes S."/>
            <person name="Yandava C."/>
            <person name="Wortman J."/>
            <person name="Nusbaum C."/>
            <person name="Birren B."/>
        </authorList>
    </citation>
    <scope>NUCLEOTIDE SEQUENCE</scope>
    <source>
        <strain evidence="2">ATCC 64411</strain>
    </source>
</reference>
<evidence type="ECO:0000313" key="2">
    <source>
        <dbReference type="EMBL" id="KLU87398.1"/>
    </source>
</evidence>
<evidence type="ECO:0000313" key="4">
    <source>
        <dbReference type="Proteomes" id="UP000011715"/>
    </source>
</evidence>